<name>A0A655JLJ3_MYCTX</name>
<sequence>MVSAIRSKLPPEEKALPSPRTKTTRTAGSRSITGQMSARSRCMCGPTEFSPGESSTSSSTPS</sequence>
<evidence type="ECO:0000313" key="2">
    <source>
        <dbReference type="EMBL" id="COX12487.1"/>
    </source>
</evidence>
<dbReference type="AlphaFoldDB" id="A0A655JLJ3"/>
<feature type="region of interest" description="Disordered" evidence="1">
    <location>
        <begin position="1"/>
        <end position="62"/>
    </location>
</feature>
<feature type="compositionally biased region" description="Polar residues" evidence="1">
    <location>
        <begin position="20"/>
        <end position="38"/>
    </location>
</feature>
<evidence type="ECO:0000256" key="1">
    <source>
        <dbReference type="SAM" id="MobiDB-lite"/>
    </source>
</evidence>
<protein>
    <submittedName>
        <fullName evidence="2">Uncharacterized protein</fullName>
    </submittedName>
</protein>
<dbReference type="Proteomes" id="UP000044938">
    <property type="component" value="Unassembled WGS sequence"/>
</dbReference>
<gene>
    <name evidence="2" type="ORF">ERS007720_03953</name>
</gene>
<organism evidence="2 3">
    <name type="scientific">Mycobacterium tuberculosis</name>
    <dbReference type="NCBI Taxonomy" id="1773"/>
    <lineage>
        <taxon>Bacteria</taxon>
        <taxon>Bacillati</taxon>
        <taxon>Actinomycetota</taxon>
        <taxon>Actinomycetes</taxon>
        <taxon>Mycobacteriales</taxon>
        <taxon>Mycobacteriaceae</taxon>
        <taxon>Mycobacterium</taxon>
        <taxon>Mycobacterium tuberculosis complex</taxon>
    </lineage>
</organism>
<reference evidence="2 3" key="1">
    <citation type="submission" date="2015-03" db="EMBL/GenBank/DDBJ databases">
        <authorList>
            <consortium name="Pathogen Informatics"/>
        </authorList>
    </citation>
    <scope>NUCLEOTIDE SEQUENCE [LARGE SCALE GENOMIC DNA]</scope>
    <source>
        <strain evidence="2 3">M09401471</strain>
    </source>
</reference>
<feature type="compositionally biased region" description="Low complexity" evidence="1">
    <location>
        <begin position="46"/>
        <end position="62"/>
    </location>
</feature>
<evidence type="ECO:0000313" key="3">
    <source>
        <dbReference type="Proteomes" id="UP000044938"/>
    </source>
</evidence>
<dbReference type="EMBL" id="CSAJ01000726">
    <property type="protein sequence ID" value="COX12487.1"/>
    <property type="molecule type" value="Genomic_DNA"/>
</dbReference>
<accession>A0A655JLJ3</accession>
<proteinExistence type="predicted"/>